<dbReference type="PANTHER" id="PTHR13414">
    <property type="entry name" value="HUEL-CATION TRANSPORTER"/>
    <property type="match status" value="1"/>
</dbReference>
<keyword evidence="5 6" id="KW-0472">Membrane</keyword>
<feature type="transmembrane region" description="Helical" evidence="6">
    <location>
        <begin position="9"/>
        <end position="30"/>
    </location>
</feature>
<dbReference type="Proteomes" id="UP000275356">
    <property type="component" value="Unassembled WGS sequence"/>
</dbReference>
<dbReference type="NCBIfam" id="TIGR01297">
    <property type="entry name" value="CDF"/>
    <property type="match status" value="1"/>
</dbReference>
<proteinExistence type="predicted"/>
<dbReference type="EMBL" id="RKHQ01000001">
    <property type="protein sequence ID" value="ROR95723.1"/>
    <property type="molecule type" value="Genomic_DNA"/>
</dbReference>
<feature type="transmembrane region" description="Helical" evidence="6">
    <location>
        <begin position="112"/>
        <end position="132"/>
    </location>
</feature>
<evidence type="ECO:0000256" key="2">
    <source>
        <dbReference type="ARBA" id="ARBA00022448"/>
    </source>
</evidence>
<dbReference type="Gene3D" id="1.20.1510.10">
    <property type="entry name" value="Cation efflux protein transmembrane domain"/>
    <property type="match status" value="1"/>
</dbReference>
<feature type="transmembrane region" description="Helical" evidence="6">
    <location>
        <begin position="162"/>
        <end position="186"/>
    </location>
</feature>
<protein>
    <submittedName>
        <fullName evidence="8">Cation diffusion facilitator family transporter</fullName>
    </submittedName>
</protein>
<comment type="subcellular location">
    <subcellularLocation>
        <location evidence="1">Membrane</location>
        <topology evidence="1">Multi-pass membrane protein</topology>
    </subcellularLocation>
</comment>
<feature type="domain" description="Cation efflux protein transmembrane" evidence="7">
    <location>
        <begin position="10"/>
        <end position="220"/>
    </location>
</feature>
<reference evidence="8 9" key="1">
    <citation type="submission" date="2018-11" db="EMBL/GenBank/DDBJ databases">
        <title>Sequencing the genomes of 1000 actinobacteria strains.</title>
        <authorList>
            <person name="Klenk H.-P."/>
        </authorList>
    </citation>
    <scope>NUCLEOTIDE SEQUENCE [LARGE SCALE GENOMIC DNA]</scope>
    <source>
        <strain evidence="8 9">DSM 13521</strain>
    </source>
</reference>
<evidence type="ECO:0000256" key="1">
    <source>
        <dbReference type="ARBA" id="ARBA00004141"/>
    </source>
</evidence>
<evidence type="ECO:0000256" key="5">
    <source>
        <dbReference type="ARBA" id="ARBA00023136"/>
    </source>
</evidence>
<organism evidence="8 9">
    <name type="scientific">Salana multivorans</name>
    <dbReference type="NCBI Taxonomy" id="120377"/>
    <lineage>
        <taxon>Bacteria</taxon>
        <taxon>Bacillati</taxon>
        <taxon>Actinomycetota</taxon>
        <taxon>Actinomycetes</taxon>
        <taxon>Micrococcales</taxon>
        <taxon>Beutenbergiaceae</taxon>
        <taxon>Salana</taxon>
    </lineage>
</organism>
<evidence type="ECO:0000256" key="3">
    <source>
        <dbReference type="ARBA" id="ARBA00022692"/>
    </source>
</evidence>
<dbReference type="SUPFAM" id="SSF161111">
    <property type="entry name" value="Cation efflux protein transmembrane domain-like"/>
    <property type="match status" value="1"/>
</dbReference>
<sequence>MSAQHGTRAILAALAANLGIAITKFIAFLLTGSSSMLAESVHSIADSGNQVLLLFGGRRATRKADASHPFGYGRARYFYAFIVSIVLFTLGGCFAIYEAVEKFRHPHPIEGQWWWVPLAVLGAAILMESYSFRTAIHEARPHKGSGSWWQFIQRSKSPELPVILLEDFGALIGLVFALFGVGMTLLTHDGRWDAVGSAAIGVLLVCIAFVLARETKSMLLGEGAEAGVVAALEDALVGAAVPGGSGVSSVIHLRTLYVGPEDLLVAAKIEVPAASSAAQVAAAIDGAEARVRQAVPEATLIYLEPDLRRAVAG</sequence>
<keyword evidence="2" id="KW-0813">Transport</keyword>
<dbReference type="GO" id="GO:0008324">
    <property type="term" value="F:monoatomic cation transmembrane transporter activity"/>
    <property type="evidence" value="ECO:0007669"/>
    <property type="project" value="InterPro"/>
</dbReference>
<dbReference type="InterPro" id="IPR036837">
    <property type="entry name" value="Cation_efflux_CTD_sf"/>
</dbReference>
<dbReference type="InterPro" id="IPR058533">
    <property type="entry name" value="Cation_efflux_TM"/>
</dbReference>
<gene>
    <name evidence="8" type="ORF">EDD28_0285</name>
</gene>
<evidence type="ECO:0000256" key="6">
    <source>
        <dbReference type="SAM" id="Phobius"/>
    </source>
</evidence>
<evidence type="ECO:0000256" key="4">
    <source>
        <dbReference type="ARBA" id="ARBA00022989"/>
    </source>
</evidence>
<dbReference type="InterPro" id="IPR027469">
    <property type="entry name" value="Cation_efflux_TMD_sf"/>
</dbReference>
<evidence type="ECO:0000313" key="8">
    <source>
        <dbReference type="EMBL" id="ROR95723.1"/>
    </source>
</evidence>
<dbReference type="InterPro" id="IPR002524">
    <property type="entry name" value="Cation_efflux"/>
</dbReference>
<dbReference type="GO" id="GO:0006829">
    <property type="term" value="P:zinc ion transport"/>
    <property type="evidence" value="ECO:0007669"/>
    <property type="project" value="InterPro"/>
</dbReference>
<accession>A0A3N2D7G1</accession>
<keyword evidence="9" id="KW-1185">Reference proteome</keyword>
<dbReference type="AlphaFoldDB" id="A0A3N2D7G1"/>
<dbReference type="RefSeq" id="WP_123738005.1">
    <property type="nucleotide sequence ID" value="NZ_CALFQU010000007.1"/>
</dbReference>
<dbReference type="OrthoDB" id="9806522at2"/>
<evidence type="ECO:0000259" key="7">
    <source>
        <dbReference type="Pfam" id="PF01545"/>
    </source>
</evidence>
<dbReference type="InterPro" id="IPR040177">
    <property type="entry name" value="SLC30A9"/>
</dbReference>
<dbReference type="GO" id="GO:0016020">
    <property type="term" value="C:membrane"/>
    <property type="evidence" value="ECO:0007669"/>
    <property type="project" value="UniProtKB-SubCell"/>
</dbReference>
<feature type="transmembrane region" description="Helical" evidence="6">
    <location>
        <begin position="77"/>
        <end position="100"/>
    </location>
</feature>
<dbReference type="Gene3D" id="3.30.70.1350">
    <property type="entry name" value="Cation efflux protein, cytoplasmic domain"/>
    <property type="match status" value="1"/>
</dbReference>
<feature type="transmembrane region" description="Helical" evidence="6">
    <location>
        <begin position="192"/>
        <end position="212"/>
    </location>
</feature>
<dbReference type="SUPFAM" id="SSF160240">
    <property type="entry name" value="Cation efflux protein cytoplasmic domain-like"/>
    <property type="match status" value="1"/>
</dbReference>
<name>A0A3N2D7G1_9MICO</name>
<dbReference type="PANTHER" id="PTHR13414:SF9">
    <property type="entry name" value="PROTON-COUPLED ZINC ANTIPORTER SLC30A9, MITOCHONDRIAL"/>
    <property type="match status" value="1"/>
</dbReference>
<evidence type="ECO:0000313" key="9">
    <source>
        <dbReference type="Proteomes" id="UP000275356"/>
    </source>
</evidence>
<dbReference type="Pfam" id="PF01545">
    <property type="entry name" value="Cation_efflux"/>
    <property type="match status" value="1"/>
</dbReference>
<keyword evidence="4 6" id="KW-1133">Transmembrane helix</keyword>
<comment type="caution">
    <text evidence="8">The sequence shown here is derived from an EMBL/GenBank/DDBJ whole genome shotgun (WGS) entry which is preliminary data.</text>
</comment>
<keyword evidence="3 6" id="KW-0812">Transmembrane</keyword>